<dbReference type="SUPFAM" id="SSF49464">
    <property type="entry name" value="Carboxypeptidase regulatory domain-like"/>
    <property type="match status" value="1"/>
</dbReference>
<evidence type="ECO:0000313" key="15">
    <source>
        <dbReference type="Proteomes" id="UP000198984"/>
    </source>
</evidence>
<dbReference type="PANTHER" id="PTHR32552">
    <property type="entry name" value="FERRICHROME IRON RECEPTOR-RELATED"/>
    <property type="match status" value="1"/>
</dbReference>
<evidence type="ECO:0000256" key="5">
    <source>
        <dbReference type="ARBA" id="ARBA00022692"/>
    </source>
</evidence>
<evidence type="ECO:0000256" key="1">
    <source>
        <dbReference type="ARBA" id="ARBA00004571"/>
    </source>
</evidence>
<dbReference type="InterPro" id="IPR023996">
    <property type="entry name" value="TonB-dep_OMP_SusC/RagA"/>
</dbReference>
<dbReference type="STRING" id="573321.SAMN04488505_103225"/>
<dbReference type="InterPro" id="IPR012910">
    <property type="entry name" value="Plug_dom"/>
</dbReference>
<dbReference type="EMBL" id="FOBB01000003">
    <property type="protein sequence ID" value="SEM04532.1"/>
    <property type="molecule type" value="Genomic_DNA"/>
</dbReference>
<dbReference type="InterPro" id="IPR008969">
    <property type="entry name" value="CarboxyPept-like_regulatory"/>
</dbReference>
<dbReference type="PROSITE" id="PS52016">
    <property type="entry name" value="TONB_DEPENDENT_REC_3"/>
    <property type="match status" value="1"/>
</dbReference>
<keyword evidence="12" id="KW-0732">Signal</keyword>
<dbReference type="InterPro" id="IPR023997">
    <property type="entry name" value="TonB-dep_OMP_SusC/RagA_CS"/>
</dbReference>
<evidence type="ECO:0000259" key="13">
    <source>
        <dbReference type="Pfam" id="PF07715"/>
    </source>
</evidence>
<reference evidence="14 15" key="1">
    <citation type="submission" date="2016-10" db="EMBL/GenBank/DDBJ databases">
        <authorList>
            <person name="de Groot N.N."/>
        </authorList>
    </citation>
    <scope>NUCLEOTIDE SEQUENCE [LARGE SCALE GENOMIC DNA]</scope>
    <source>
        <strain evidence="14 15">DSM 21039</strain>
    </source>
</reference>
<keyword evidence="4" id="KW-0410">Iron transport</keyword>
<dbReference type="InterPro" id="IPR037066">
    <property type="entry name" value="Plug_dom_sf"/>
</dbReference>
<keyword evidence="9 11" id="KW-0472">Membrane</keyword>
<gene>
    <name evidence="14" type="ORF">SAMN04488505_103225</name>
</gene>
<protein>
    <submittedName>
        <fullName evidence="14">TonB-linked outer membrane protein, SusC/RagA family</fullName>
    </submittedName>
</protein>
<name>A0A1H7V5J3_9BACT</name>
<accession>A0A1H7V5J3</accession>
<sequence>MQRLVLMLVMAFVFLDVHAQQHTVKGTVTDEGNQPLPGATVRVKASTVSAITDASGNFQINTGEQASPVLIVSYIGYVEQEVTVNGASVTVRLKTDAHSLNDVVVVGYGVQRKRDVTGATSTVRSEEIVKRPLVRVEQALQGTTSGVQVASNNGQPGAGLSVRIRGVNSITGSNEPLYVIDGYIGGSVESLNPNDIESMEILKDASATAIYGSRGSNGVVLVTTKSGKEGKTRVDFSTWFSKASVPKQLDLMNAYDFARTVNTQFQLSGNPAAFTDAQLQELQSKGGTNWQKELQQSPWIQNYQLSVSGGNTGVRYMFSFNHLDQPGLILNQYYKRTTLRSNVDVKLNDKMDLKVNVTALFPQNRNTQYPGDLIDPFAQATQWDPTSPVRNADGKYILSAQYGSIQINPVAQASNQQVDNSATNLTGTGVFTWRILPGLSFTSNNTYEIQWSLNQQLFGKETSLGMSGRDFASQGNTRYRSYQNSNFLTYRGDFGDHSLTLTALYEQQNRRNINSNAQGVNLISYVNGYYNIGLGSTQLVSSGYWADALQSYMGRVNYAYKNKYLLTAAVRVDGSSHLLDKYSTFPSLALGWNIAKEGFMQDNRIFSDLKLRASFGVTGNQAVNPYATIPQISTGAPYYFDGSKPTVTTPLGSPVSTSLKWERTEQYDAGLDAAFLKGRLTFTVDAYHKKIKDLLYYFQAPFYNSGATYARNIGSVENKGLEFALGGTPISTKKLTWSSNLIASINRNKVVDLGGLDNIVVNNIGSPQSNVSILKIGQPLGEFYGYKFLGTWKAKEAAEAALFGMKPGDAKYVDVDGDKKYTAADLQTIGNGTPKFTFGFINDIKYDNFTLSFMLQGATGYQIYSQTLAYVWGGLGDARNATTQDALDIWTPTHETDNPTFSKSSTNFINSSRYVYNASYMKLKNLSISYHIPESLLSKVKLRNLEVYVSGQNLFTVTSYPGYDPEITNATNAITQGLEMGVIPNPRTYTFGLRAGF</sequence>
<dbReference type="GO" id="GO:0006826">
    <property type="term" value="P:iron ion transport"/>
    <property type="evidence" value="ECO:0007669"/>
    <property type="project" value="UniProtKB-KW"/>
</dbReference>
<dbReference type="FunFam" id="2.170.130.10:FF:000008">
    <property type="entry name" value="SusC/RagA family TonB-linked outer membrane protein"/>
    <property type="match status" value="1"/>
</dbReference>
<dbReference type="AlphaFoldDB" id="A0A1H7V5J3"/>
<evidence type="ECO:0000256" key="7">
    <source>
        <dbReference type="ARBA" id="ARBA00023065"/>
    </source>
</evidence>
<dbReference type="OrthoDB" id="9768177at2"/>
<organism evidence="14 15">
    <name type="scientific">Chitinophaga rupis</name>
    <dbReference type="NCBI Taxonomy" id="573321"/>
    <lineage>
        <taxon>Bacteria</taxon>
        <taxon>Pseudomonadati</taxon>
        <taxon>Bacteroidota</taxon>
        <taxon>Chitinophagia</taxon>
        <taxon>Chitinophagales</taxon>
        <taxon>Chitinophagaceae</taxon>
        <taxon>Chitinophaga</taxon>
    </lineage>
</organism>
<keyword evidence="3 11" id="KW-1134">Transmembrane beta strand</keyword>
<dbReference type="Pfam" id="PF13715">
    <property type="entry name" value="CarbopepD_reg_2"/>
    <property type="match status" value="1"/>
</dbReference>
<evidence type="ECO:0000256" key="2">
    <source>
        <dbReference type="ARBA" id="ARBA00022448"/>
    </source>
</evidence>
<keyword evidence="7" id="KW-0406">Ion transport</keyword>
<comment type="similarity">
    <text evidence="11">Belongs to the TonB-dependent receptor family.</text>
</comment>
<dbReference type="SUPFAM" id="SSF56935">
    <property type="entry name" value="Porins"/>
    <property type="match status" value="1"/>
</dbReference>
<evidence type="ECO:0000256" key="4">
    <source>
        <dbReference type="ARBA" id="ARBA00022496"/>
    </source>
</evidence>
<feature type="domain" description="TonB-dependent receptor plug" evidence="13">
    <location>
        <begin position="113"/>
        <end position="219"/>
    </location>
</feature>
<feature type="signal peptide" evidence="12">
    <location>
        <begin position="1"/>
        <end position="19"/>
    </location>
</feature>
<proteinExistence type="inferred from homology"/>
<dbReference type="Pfam" id="PF07715">
    <property type="entry name" value="Plug"/>
    <property type="match status" value="1"/>
</dbReference>
<evidence type="ECO:0000313" key="14">
    <source>
        <dbReference type="EMBL" id="SEM04532.1"/>
    </source>
</evidence>
<keyword evidence="15" id="KW-1185">Reference proteome</keyword>
<dbReference type="InterPro" id="IPR036942">
    <property type="entry name" value="Beta-barrel_TonB_sf"/>
</dbReference>
<dbReference type="Gene3D" id="2.60.40.1120">
    <property type="entry name" value="Carboxypeptidase-like, regulatory domain"/>
    <property type="match status" value="1"/>
</dbReference>
<dbReference type="PANTHER" id="PTHR32552:SF81">
    <property type="entry name" value="TONB-DEPENDENT OUTER MEMBRANE RECEPTOR"/>
    <property type="match status" value="1"/>
</dbReference>
<dbReference type="NCBIfam" id="TIGR04057">
    <property type="entry name" value="SusC_RagA_signa"/>
    <property type="match status" value="1"/>
</dbReference>
<comment type="subcellular location">
    <subcellularLocation>
        <location evidence="1 11">Cell outer membrane</location>
        <topology evidence="1 11">Multi-pass membrane protein</topology>
    </subcellularLocation>
</comment>
<dbReference type="Proteomes" id="UP000198984">
    <property type="component" value="Unassembled WGS sequence"/>
</dbReference>
<keyword evidence="8" id="KW-0798">TonB box</keyword>
<dbReference type="GO" id="GO:0009279">
    <property type="term" value="C:cell outer membrane"/>
    <property type="evidence" value="ECO:0007669"/>
    <property type="project" value="UniProtKB-SubCell"/>
</dbReference>
<evidence type="ECO:0000256" key="11">
    <source>
        <dbReference type="PROSITE-ProRule" id="PRU01360"/>
    </source>
</evidence>
<dbReference type="RefSeq" id="WP_089912630.1">
    <property type="nucleotide sequence ID" value="NZ_FOBB01000003.1"/>
</dbReference>
<dbReference type="InterPro" id="IPR039426">
    <property type="entry name" value="TonB-dep_rcpt-like"/>
</dbReference>
<keyword evidence="10 11" id="KW-0998">Cell outer membrane</keyword>
<evidence type="ECO:0000256" key="12">
    <source>
        <dbReference type="SAM" id="SignalP"/>
    </source>
</evidence>
<dbReference type="Gene3D" id="2.170.130.10">
    <property type="entry name" value="TonB-dependent receptor, plug domain"/>
    <property type="match status" value="1"/>
</dbReference>
<evidence type="ECO:0000256" key="9">
    <source>
        <dbReference type="ARBA" id="ARBA00023136"/>
    </source>
</evidence>
<keyword evidence="2 11" id="KW-0813">Transport</keyword>
<evidence type="ECO:0000256" key="6">
    <source>
        <dbReference type="ARBA" id="ARBA00023004"/>
    </source>
</evidence>
<dbReference type="Gene3D" id="2.40.170.20">
    <property type="entry name" value="TonB-dependent receptor, beta-barrel domain"/>
    <property type="match status" value="1"/>
</dbReference>
<evidence type="ECO:0000256" key="10">
    <source>
        <dbReference type="ARBA" id="ARBA00023237"/>
    </source>
</evidence>
<dbReference type="NCBIfam" id="TIGR04056">
    <property type="entry name" value="OMP_RagA_SusC"/>
    <property type="match status" value="1"/>
</dbReference>
<feature type="chain" id="PRO_5011605229" evidence="12">
    <location>
        <begin position="20"/>
        <end position="997"/>
    </location>
</feature>
<keyword evidence="6" id="KW-0408">Iron</keyword>
<evidence type="ECO:0000256" key="3">
    <source>
        <dbReference type="ARBA" id="ARBA00022452"/>
    </source>
</evidence>
<keyword evidence="5 11" id="KW-0812">Transmembrane</keyword>
<evidence type="ECO:0000256" key="8">
    <source>
        <dbReference type="ARBA" id="ARBA00023077"/>
    </source>
</evidence>